<organism evidence="2 3">
    <name type="scientific">Sporosarcina limicola</name>
    <dbReference type="NCBI Taxonomy" id="34101"/>
    <lineage>
        <taxon>Bacteria</taxon>
        <taxon>Bacillati</taxon>
        <taxon>Bacillota</taxon>
        <taxon>Bacilli</taxon>
        <taxon>Bacillales</taxon>
        <taxon>Caryophanaceae</taxon>
        <taxon>Sporosarcina</taxon>
    </lineage>
</organism>
<reference evidence="2" key="1">
    <citation type="submission" date="2020-10" db="EMBL/GenBank/DDBJ databases">
        <title>Genomic Encyclopedia of Type Strains, Phase IV (KMG-IV): sequencing the most valuable type-strain genomes for metagenomic binning, comparative biology and taxonomic classification.</title>
        <authorList>
            <person name="Goeker M."/>
        </authorList>
    </citation>
    <scope>NUCLEOTIDE SEQUENCE</scope>
    <source>
        <strain evidence="2">DSM 13886</strain>
    </source>
</reference>
<keyword evidence="1" id="KW-0812">Transmembrane</keyword>
<sequence>MADLGLREKMKIIAQAAKHGENIPEGSKGAGLIAFLILFGCAIIVLFALAIGLMINGHRISAAVFFIIAVLLTYSIFKMMKADDIQHL</sequence>
<keyword evidence="1" id="KW-0472">Membrane</keyword>
<keyword evidence="3" id="KW-1185">Reference proteome</keyword>
<feature type="transmembrane region" description="Helical" evidence="1">
    <location>
        <begin position="60"/>
        <end position="77"/>
    </location>
</feature>
<keyword evidence="1" id="KW-1133">Transmembrane helix</keyword>
<feature type="transmembrane region" description="Helical" evidence="1">
    <location>
        <begin position="32"/>
        <end position="54"/>
    </location>
</feature>
<dbReference type="AlphaFoldDB" id="A0A927MKM3"/>
<evidence type="ECO:0000313" key="2">
    <source>
        <dbReference type="EMBL" id="MBE1552941.1"/>
    </source>
</evidence>
<name>A0A927MKM3_9BACL</name>
<dbReference type="Proteomes" id="UP000658225">
    <property type="component" value="Unassembled WGS sequence"/>
</dbReference>
<evidence type="ECO:0000256" key="1">
    <source>
        <dbReference type="SAM" id="Phobius"/>
    </source>
</evidence>
<comment type="caution">
    <text evidence="2">The sequence shown here is derived from an EMBL/GenBank/DDBJ whole genome shotgun (WGS) entry which is preliminary data.</text>
</comment>
<evidence type="ECO:0000313" key="3">
    <source>
        <dbReference type="Proteomes" id="UP000658225"/>
    </source>
</evidence>
<accession>A0A927MKM3</accession>
<dbReference type="RefSeq" id="WP_192596790.1">
    <property type="nucleotide sequence ID" value="NZ_JADBEL010000001.1"/>
</dbReference>
<dbReference type="EMBL" id="JADBEL010000001">
    <property type="protein sequence ID" value="MBE1552941.1"/>
    <property type="molecule type" value="Genomic_DNA"/>
</dbReference>
<proteinExistence type="predicted"/>
<protein>
    <submittedName>
        <fullName evidence="2">Uncharacterized protein</fullName>
    </submittedName>
</protein>
<gene>
    <name evidence="2" type="ORF">H4683_000010</name>
</gene>